<gene>
    <name evidence="2" type="ORF">GCM10011482_05490</name>
</gene>
<evidence type="ECO:0000313" key="3">
    <source>
        <dbReference type="Proteomes" id="UP000622610"/>
    </source>
</evidence>
<name>A0A917N3P0_9ENTE</name>
<feature type="transmembrane region" description="Helical" evidence="1">
    <location>
        <begin position="6"/>
        <end position="22"/>
    </location>
</feature>
<dbReference type="AlphaFoldDB" id="A0A917N3P0"/>
<keyword evidence="1" id="KW-0472">Membrane</keyword>
<evidence type="ECO:0000256" key="1">
    <source>
        <dbReference type="SAM" id="Phobius"/>
    </source>
</evidence>
<protein>
    <submittedName>
        <fullName evidence="2">Uncharacterized protein</fullName>
    </submittedName>
</protein>
<accession>A0A917N3P0</accession>
<comment type="caution">
    <text evidence="2">The sequence shown here is derived from an EMBL/GenBank/DDBJ whole genome shotgun (WGS) entry which is preliminary data.</text>
</comment>
<dbReference type="Proteomes" id="UP000622610">
    <property type="component" value="Unassembled WGS sequence"/>
</dbReference>
<dbReference type="EMBL" id="BMDT01000001">
    <property type="protein sequence ID" value="GGI64895.1"/>
    <property type="molecule type" value="Genomic_DNA"/>
</dbReference>
<feature type="transmembrane region" description="Helical" evidence="1">
    <location>
        <begin position="60"/>
        <end position="78"/>
    </location>
</feature>
<keyword evidence="1" id="KW-0812">Transmembrane</keyword>
<keyword evidence="3" id="KW-1185">Reference proteome</keyword>
<reference evidence="2" key="1">
    <citation type="journal article" date="2014" name="Int. J. Syst. Evol. Microbiol.">
        <title>Complete genome sequence of Corynebacterium casei LMG S-19264T (=DSM 44701T), isolated from a smear-ripened cheese.</title>
        <authorList>
            <consortium name="US DOE Joint Genome Institute (JGI-PGF)"/>
            <person name="Walter F."/>
            <person name="Albersmeier A."/>
            <person name="Kalinowski J."/>
            <person name="Ruckert C."/>
        </authorList>
    </citation>
    <scope>NUCLEOTIDE SEQUENCE</scope>
    <source>
        <strain evidence="2">CCM 8433</strain>
    </source>
</reference>
<keyword evidence="1" id="KW-1133">Transmembrane helix</keyword>
<feature type="transmembrane region" description="Helical" evidence="1">
    <location>
        <begin position="34"/>
        <end position="54"/>
    </location>
</feature>
<reference evidence="2" key="2">
    <citation type="submission" date="2020-09" db="EMBL/GenBank/DDBJ databases">
        <authorList>
            <person name="Sun Q."/>
            <person name="Sedlacek I."/>
        </authorList>
    </citation>
    <scope>NUCLEOTIDE SEQUENCE</scope>
    <source>
        <strain evidence="2">CCM 8433</strain>
    </source>
</reference>
<evidence type="ECO:0000313" key="2">
    <source>
        <dbReference type="EMBL" id="GGI64895.1"/>
    </source>
</evidence>
<sequence length="159" mass="18775">MSKLTMLLLLFTILLYTYLFLVRKEIVFFSKRQSSASVIYPCFLVFVLIIYYTNNVTLDKIFQGLAMALIVLSYLFNVRGIANQRIILHSYQNKGIMLEEINHVIIIQDTKKEELRINFFRYGLRLPMVKFDQSLEELLQFLSKSLEEDTEIDIIITEM</sequence>
<dbReference type="RefSeq" id="WP_188366718.1">
    <property type="nucleotide sequence ID" value="NZ_BMDT01000001.1"/>
</dbReference>
<organism evidence="2 3">
    <name type="scientific">Enterococcus alcedinis</name>
    <dbReference type="NCBI Taxonomy" id="1274384"/>
    <lineage>
        <taxon>Bacteria</taxon>
        <taxon>Bacillati</taxon>
        <taxon>Bacillota</taxon>
        <taxon>Bacilli</taxon>
        <taxon>Lactobacillales</taxon>
        <taxon>Enterococcaceae</taxon>
        <taxon>Enterococcus</taxon>
    </lineage>
</organism>
<proteinExistence type="predicted"/>